<organism evidence="7 8">
    <name type="scientific">Polysphondylium violaceum</name>
    <dbReference type="NCBI Taxonomy" id="133409"/>
    <lineage>
        <taxon>Eukaryota</taxon>
        <taxon>Amoebozoa</taxon>
        <taxon>Evosea</taxon>
        <taxon>Eumycetozoa</taxon>
        <taxon>Dictyostelia</taxon>
        <taxon>Dictyosteliales</taxon>
        <taxon>Dictyosteliaceae</taxon>
        <taxon>Polysphondylium</taxon>
    </lineage>
</organism>
<evidence type="ECO:0000256" key="2">
    <source>
        <dbReference type="ARBA" id="ARBA00022771"/>
    </source>
</evidence>
<dbReference type="InterPro" id="IPR002893">
    <property type="entry name" value="Znf_MYND"/>
</dbReference>
<feature type="region of interest" description="Disordered" evidence="5">
    <location>
        <begin position="76"/>
        <end position="113"/>
    </location>
</feature>
<reference evidence="7" key="1">
    <citation type="submission" date="2020-01" db="EMBL/GenBank/DDBJ databases">
        <title>Development of genomics and gene disruption for Polysphondylium violaceum indicates a role for the polyketide synthase stlB in stalk morphogenesis.</title>
        <authorList>
            <person name="Narita B."/>
            <person name="Kawabe Y."/>
            <person name="Kin K."/>
            <person name="Saito T."/>
            <person name="Gibbs R."/>
            <person name="Kuspa A."/>
            <person name="Muzny D."/>
            <person name="Queller D."/>
            <person name="Richards S."/>
            <person name="Strassman J."/>
            <person name="Sucgang R."/>
            <person name="Worley K."/>
            <person name="Schaap P."/>
        </authorList>
    </citation>
    <scope>NUCLEOTIDE SEQUENCE</scope>
    <source>
        <strain evidence="7">QSvi11</strain>
    </source>
</reference>
<dbReference type="GO" id="GO:0008270">
    <property type="term" value="F:zinc ion binding"/>
    <property type="evidence" value="ECO:0007669"/>
    <property type="project" value="UniProtKB-KW"/>
</dbReference>
<proteinExistence type="predicted"/>
<dbReference type="PROSITE" id="PS50865">
    <property type="entry name" value="ZF_MYND_2"/>
    <property type="match status" value="1"/>
</dbReference>
<dbReference type="AlphaFoldDB" id="A0A8J4PJN5"/>
<evidence type="ECO:0000256" key="1">
    <source>
        <dbReference type="ARBA" id="ARBA00022723"/>
    </source>
</evidence>
<sequence length="937" mass="104688">MNNRDSSTTKNTTTTTTASTKTPTAGKTSSAADTTTNHNENDEETVVDPSKHPILFEFMPHVVYILNDTSSSNNLVVENNTGNNNNNNSGGSKTTTTSAPAGTTADNGEDNQNMKKTLNRGVVMIVMLNGDVFFYPISLGHLDLLPNQLAKNTGDTNDSGAKSNKNKYSKYNISLNLSAEHKVFSLNFQEQDPTSTFIYKYNKANSNSNKNNSNTTATGTESSTPAPPAPTKQTTRYRKPRKIILSHDKRLLMIIGCFYKGISCLTVYRILEDGPDHFQLIYYDSSFTFIDACFSSDSKMLACILSRYPNFIFFLQLPSPSVHNILNNKQLCNHNVVATNSNNSSSNSNNINYNQFISLNSTTNNISTPTIVNTIGGLQQTLNFLHNNNNIANSGSNNNNNTSNNNSNSNSNTKNSETKFIDTLEYSSKRVSFEPRRVGPMAIVGPIKNSLGQPYQMTHITSNPYPQFSEKVKAFEYVTWNDDGLGECCFWNIYKDTLTQPKNSNNNNNSTNNNSNNPLKQFPTLKFEWMTKFVGPIVPDKTWIEKESSPKSFIMNMEFSPLGNLVMVLVKRENHDHKSKTSNGIGYLCMPSTIELLGFNSSNSNNDNDNNNFYYKHFGQSDISLNHTIIYGGANIKRNALTTSSSTTSSSKNNTIGGEVCSTWFQLTPSFDKSAVLVTKWTDSLFFGGVLQYLPSALIKDKGIYELISNTYCVQFTNASEDFIRNCMNFIQIGKYHRLWISNNANLYLITMTPKNDEFIEWIKVFDLSVSTNNNSIITTTTNTNTTSSSSASTTTTNNNNVISKENQVLLSKYYKLSQMIGYNLIDFRQCKEPTSSNQQQQPLSSKNQKKKKIDDLLATITSNVNPISEKSGRSDGEIYQCLHLYKCWNCKLTLMKPLICGYCKSSAYCSKDCQTEHWPFHKPLCSPPNFPSQSNI</sequence>
<feature type="compositionally biased region" description="Low complexity" evidence="5">
    <location>
        <begin position="208"/>
        <end position="224"/>
    </location>
</feature>
<keyword evidence="2 4" id="KW-0863">Zinc-finger</keyword>
<evidence type="ECO:0000313" key="8">
    <source>
        <dbReference type="Proteomes" id="UP000695562"/>
    </source>
</evidence>
<feature type="region of interest" description="Disordered" evidence="5">
    <location>
        <begin position="389"/>
        <end position="418"/>
    </location>
</feature>
<feature type="region of interest" description="Disordered" evidence="5">
    <location>
        <begin position="1"/>
        <end position="48"/>
    </location>
</feature>
<name>A0A8J4PJN5_9MYCE</name>
<dbReference type="PANTHER" id="PTHR16148">
    <property type="entry name" value="NF-KAPPA-B-REPRESSING FACTOR-RELATED"/>
    <property type="match status" value="1"/>
</dbReference>
<evidence type="ECO:0000313" key="7">
    <source>
        <dbReference type="EMBL" id="KAF2068742.1"/>
    </source>
</evidence>
<dbReference type="GO" id="GO:0005654">
    <property type="term" value="C:nucleoplasm"/>
    <property type="evidence" value="ECO:0007669"/>
    <property type="project" value="TreeGrafter"/>
</dbReference>
<protein>
    <recommendedName>
        <fullName evidence="6">MYND-type domain-containing protein</fullName>
    </recommendedName>
</protein>
<dbReference type="GO" id="GO:0005730">
    <property type="term" value="C:nucleolus"/>
    <property type="evidence" value="ECO:0007669"/>
    <property type="project" value="TreeGrafter"/>
</dbReference>
<dbReference type="Gene3D" id="6.10.140.2220">
    <property type="match status" value="1"/>
</dbReference>
<dbReference type="PANTHER" id="PTHR16148:SF14">
    <property type="entry name" value="MYND-TYPE DOMAIN-CONTAINING PROTEIN"/>
    <property type="match status" value="1"/>
</dbReference>
<gene>
    <name evidence="7" type="ORF">CYY_009938</name>
</gene>
<evidence type="ECO:0000256" key="3">
    <source>
        <dbReference type="ARBA" id="ARBA00022833"/>
    </source>
</evidence>
<keyword evidence="1" id="KW-0479">Metal-binding</keyword>
<evidence type="ECO:0000256" key="5">
    <source>
        <dbReference type="SAM" id="MobiDB-lite"/>
    </source>
</evidence>
<keyword evidence="3" id="KW-0862">Zinc</keyword>
<comment type="caution">
    <text evidence="7">The sequence shown here is derived from an EMBL/GenBank/DDBJ whole genome shotgun (WGS) entry which is preliminary data.</text>
</comment>
<feature type="compositionally biased region" description="Low complexity" evidence="5">
    <location>
        <begin position="389"/>
        <end position="415"/>
    </location>
</feature>
<feature type="compositionally biased region" description="Low complexity" evidence="5">
    <location>
        <begin position="79"/>
        <end position="105"/>
    </location>
</feature>
<keyword evidence="8" id="KW-1185">Reference proteome</keyword>
<accession>A0A8J4PJN5</accession>
<dbReference type="EMBL" id="AJWJ01000859">
    <property type="protein sequence ID" value="KAF2068742.1"/>
    <property type="molecule type" value="Genomic_DNA"/>
</dbReference>
<evidence type="ECO:0000259" key="6">
    <source>
        <dbReference type="PROSITE" id="PS50865"/>
    </source>
</evidence>
<dbReference type="Pfam" id="PF01753">
    <property type="entry name" value="zf-MYND"/>
    <property type="match status" value="1"/>
</dbReference>
<feature type="compositionally biased region" description="Low complexity" evidence="5">
    <location>
        <begin position="1"/>
        <end position="38"/>
    </location>
</feature>
<dbReference type="Proteomes" id="UP000695562">
    <property type="component" value="Unassembled WGS sequence"/>
</dbReference>
<evidence type="ECO:0000256" key="4">
    <source>
        <dbReference type="PROSITE-ProRule" id="PRU00134"/>
    </source>
</evidence>
<feature type="region of interest" description="Disordered" evidence="5">
    <location>
        <begin position="208"/>
        <end position="240"/>
    </location>
</feature>
<dbReference type="OrthoDB" id="19030at2759"/>
<feature type="domain" description="MYND-type" evidence="6">
    <location>
        <begin position="888"/>
        <end position="926"/>
    </location>
</feature>
<dbReference type="SUPFAM" id="SSF144232">
    <property type="entry name" value="HIT/MYND zinc finger-like"/>
    <property type="match status" value="1"/>
</dbReference>